<keyword evidence="3" id="KW-1185">Reference proteome</keyword>
<dbReference type="GO" id="GO:0097063">
    <property type="term" value="F:cadmium ion sensor activity"/>
    <property type="evidence" value="ECO:0007669"/>
    <property type="project" value="TreeGrafter"/>
</dbReference>
<dbReference type="SMART" id="SM00418">
    <property type="entry name" value="HTH_ARSR"/>
    <property type="match status" value="1"/>
</dbReference>
<dbReference type="PANTHER" id="PTHR39168:SF2">
    <property type="entry name" value="HTH-TYPE TRANSCRIPTIONAL REGULATOR CMTR"/>
    <property type="match status" value="1"/>
</dbReference>
<dbReference type="GO" id="GO:0003700">
    <property type="term" value="F:DNA-binding transcription factor activity"/>
    <property type="evidence" value="ECO:0007669"/>
    <property type="project" value="InterPro"/>
</dbReference>
<dbReference type="GO" id="GO:0046686">
    <property type="term" value="P:response to cadmium ion"/>
    <property type="evidence" value="ECO:0007669"/>
    <property type="project" value="TreeGrafter"/>
</dbReference>
<evidence type="ECO:0000313" key="2">
    <source>
        <dbReference type="EMBL" id="MBB3049793.1"/>
    </source>
</evidence>
<dbReference type="PROSITE" id="PS50987">
    <property type="entry name" value="HTH_ARSR_2"/>
    <property type="match status" value="1"/>
</dbReference>
<dbReference type="NCBIfam" id="NF033788">
    <property type="entry name" value="HTH_metalloreg"/>
    <property type="match status" value="1"/>
</dbReference>
<dbReference type="CDD" id="cd00090">
    <property type="entry name" value="HTH_ARSR"/>
    <property type="match status" value="1"/>
</dbReference>
<dbReference type="AlphaFoldDB" id="A0A839RXF3"/>
<accession>A0A839RXF3</accession>
<dbReference type="InterPro" id="IPR036390">
    <property type="entry name" value="WH_DNA-bd_sf"/>
</dbReference>
<dbReference type="InterPro" id="IPR052543">
    <property type="entry name" value="HTH_Metal-responsive_Reg"/>
</dbReference>
<keyword evidence="2" id="KW-0238">DNA-binding</keyword>
<dbReference type="Pfam" id="PF01022">
    <property type="entry name" value="HTH_5"/>
    <property type="match status" value="1"/>
</dbReference>
<dbReference type="SUPFAM" id="SSF46785">
    <property type="entry name" value="Winged helix' DNA-binding domain"/>
    <property type="match status" value="1"/>
</dbReference>
<dbReference type="InterPro" id="IPR011991">
    <property type="entry name" value="ArsR-like_HTH"/>
</dbReference>
<evidence type="ECO:0000259" key="1">
    <source>
        <dbReference type="PROSITE" id="PS50987"/>
    </source>
</evidence>
<dbReference type="PRINTS" id="PR00778">
    <property type="entry name" value="HTHARSR"/>
</dbReference>
<dbReference type="EMBL" id="JACHWU010000001">
    <property type="protein sequence ID" value="MBB3049793.1"/>
    <property type="molecule type" value="Genomic_DNA"/>
</dbReference>
<comment type="caution">
    <text evidence="2">The sequence shown here is derived from an EMBL/GenBank/DDBJ whole genome shotgun (WGS) entry which is preliminary data.</text>
</comment>
<sequence>MLTSETREAALSRLGRALADPTRCRILVALLDGVNYPGQLATKLDLTRSNVSNHLACLRGCGLVVAAYEGRQVRYELADPHLARALREFVQVVLAVDTGEPCDAESPSASPDAGAPCVDEAAGREGVAGGAVTARAAHDEVAADV</sequence>
<name>A0A839RXF3_9PSEU</name>
<protein>
    <submittedName>
        <fullName evidence="2">DNA-binding transcriptional ArsR family regulator</fullName>
    </submittedName>
</protein>
<proteinExistence type="predicted"/>
<gene>
    <name evidence="2" type="ORF">FHS23_000788</name>
</gene>
<dbReference type="GO" id="GO:0032791">
    <property type="term" value="F:lead ion binding"/>
    <property type="evidence" value="ECO:0007669"/>
    <property type="project" value="TreeGrafter"/>
</dbReference>
<dbReference type="InterPro" id="IPR036388">
    <property type="entry name" value="WH-like_DNA-bd_sf"/>
</dbReference>
<feature type="domain" description="HTH arsR-type" evidence="1">
    <location>
        <begin position="3"/>
        <end position="97"/>
    </location>
</feature>
<dbReference type="InterPro" id="IPR001845">
    <property type="entry name" value="HTH_ArsR_DNA-bd_dom"/>
</dbReference>
<dbReference type="Proteomes" id="UP000550714">
    <property type="component" value="Unassembled WGS sequence"/>
</dbReference>
<dbReference type="GO" id="GO:0010288">
    <property type="term" value="P:response to lead ion"/>
    <property type="evidence" value="ECO:0007669"/>
    <property type="project" value="TreeGrafter"/>
</dbReference>
<dbReference type="GO" id="GO:0003677">
    <property type="term" value="F:DNA binding"/>
    <property type="evidence" value="ECO:0007669"/>
    <property type="project" value="UniProtKB-KW"/>
</dbReference>
<dbReference type="PANTHER" id="PTHR39168">
    <property type="entry name" value="TRANSCRIPTIONAL REGULATOR-RELATED"/>
    <property type="match status" value="1"/>
</dbReference>
<evidence type="ECO:0000313" key="3">
    <source>
        <dbReference type="Proteomes" id="UP000550714"/>
    </source>
</evidence>
<dbReference type="Gene3D" id="1.10.10.10">
    <property type="entry name" value="Winged helix-like DNA-binding domain superfamily/Winged helix DNA-binding domain"/>
    <property type="match status" value="1"/>
</dbReference>
<organism evidence="2 3">
    <name type="scientific">Prauserella isguenensis</name>
    <dbReference type="NCBI Taxonomy" id="1470180"/>
    <lineage>
        <taxon>Bacteria</taxon>
        <taxon>Bacillati</taxon>
        <taxon>Actinomycetota</taxon>
        <taxon>Actinomycetes</taxon>
        <taxon>Pseudonocardiales</taxon>
        <taxon>Pseudonocardiaceae</taxon>
        <taxon>Prauserella</taxon>
    </lineage>
</organism>
<reference evidence="2 3" key="1">
    <citation type="submission" date="2020-08" db="EMBL/GenBank/DDBJ databases">
        <title>Genomic Encyclopedia of Type Strains, Phase III (KMG-III): the genomes of soil and plant-associated and newly described type strains.</title>
        <authorList>
            <person name="Whitman W."/>
        </authorList>
    </citation>
    <scope>NUCLEOTIDE SEQUENCE [LARGE SCALE GENOMIC DNA]</scope>
    <source>
        <strain evidence="2 3">CECT 8577</strain>
    </source>
</reference>